<comment type="caution">
    <text evidence="11">The sequence shown here is derived from an EMBL/GenBank/DDBJ whole genome shotgun (WGS) entry which is preliminary data.</text>
</comment>
<evidence type="ECO:0000256" key="2">
    <source>
        <dbReference type="ARBA" id="ARBA00008133"/>
    </source>
</evidence>
<evidence type="ECO:0000256" key="6">
    <source>
        <dbReference type="ARBA" id="ARBA00037589"/>
    </source>
</evidence>
<protein>
    <recommendedName>
        <fullName evidence="7 9">Uroporphyrinogen-III synthase</fullName>
        <ecNumber evidence="3 9">4.2.1.75</ecNumber>
    </recommendedName>
</protein>
<reference evidence="11 12" key="1">
    <citation type="submission" date="2020-08" db="EMBL/GenBank/DDBJ databases">
        <title>Genomic Encyclopedia of Type Strains, Phase IV (KMG-IV): sequencing the most valuable type-strain genomes for metagenomic binning, comparative biology and taxonomic classification.</title>
        <authorList>
            <person name="Goeker M."/>
        </authorList>
    </citation>
    <scope>NUCLEOTIDE SEQUENCE [LARGE SCALE GENOMIC DNA]</scope>
    <source>
        <strain evidence="11 12">DSM 5391</strain>
    </source>
</reference>
<evidence type="ECO:0000256" key="3">
    <source>
        <dbReference type="ARBA" id="ARBA00013109"/>
    </source>
</evidence>
<evidence type="ECO:0000256" key="8">
    <source>
        <dbReference type="ARBA" id="ARBA00048617"/>
    </source>
</evidence>
<dbReference type="EC" id="4.2.1.75" evidence="3 9"/>
<comment type="catalytic activity">
    <reaction evidence="8 9">
        <text>hydroxymethylbilane = uroporphyrinogen III + H2O</text>
        <dbReference type="Rhea" id="RHEA:18965"/>
        <dbReference type="ChEBI" id="CHEBI:15377"/>
        <dbReference type="ChEBI" id="CHEBI:57308"/>
        <dbReference type="ChEBI" id="CHEBI:57845"/>
        <dbReference type="EC" id="4.2.1.75"/>
    </reaction>
</comment>
<comment type="function">
    <text evidence="6 9">Catalyzes cyclization of the linear tetrapyrrole, hydroxymethylbilane, to the macrocyclic uroporphyrinogen III.</text>
</comment>
<organism evidence="11 12">
    <name type="scientific">Bacillus benzoevorans</name>
    <dbReference type="NCBI Taxonomy" id="1456"/>
    <lineage>
        <taxon>Bacteria</taxon>
        <taxon>Bacillati</taxon>
        <taxon>Bacillota</taxon>
        <taxon>Bacilli</taxon>
        <taxon>Bacillales</taxon>
        <taxon>Bacillaceae</taxon>
        <taxon>Bacillus</taxon>
    </lineage>
</organism>
<feature type="domain" description="Tetrapyrrole biosynthesis uroporphyrinogen III synthase" evidence="10">
    <location>
        <begin position="4"/>
        <end position="222"/>
    </location>
</feature>
<dbReference type="UniPathway" id="UPA00251">
    <property type="reaction ID" value="UER00320"/>
</dbReference>
<proteinExistence type="inferred from homology"/>
<evidence type="ECO:0000313" key="11">
    <source>
        <dbReference type="EMBL" id="MBB6445845.1"/>
    </source>
</evidence>
<sequence length="234" mass="26203">MVVKKYGGVPIELPLLAFKPAELSKEEKALIGNIHIYDWIIFTSNVTVETFLSFYEGERTQLPHVAAIGQKTARVLEKEGIKVDFIPAEFVAEGFVKEFAPKIKQGTKIFIPKGNLARDYIAEQLRKQGASVDEMIIYDTYFPQENEDDLVQLLSEHNLDIIPFTSPSTADHFMEIVASHGLQDRIQSCIFACIGPVAQKRAESLGLTVHVVPDVYTVDEMIKSIAEYISQGLE</sequence>
<dbReference type="InterPro" id="IPR039793">
    <property type="entry name" value="UROS/Hem4"/>
</dbReference>
<dbReference type="RefSeq" id="WP_246439554.1">
    <property type="nucleotide sequence ID" value="NZ_JACHGK010000008.1"/>
</dbReference>
<dbReference type="Pfam" id="PF02602">
    <property type="entry name" value="HEM4"/>
    <property type="match status" value="1"/>
</dbReference>
<dbReference type="CDD" id="cd06578">
    <property type="entry name" value="HemD"/>
    <property type="match status" value="1"/>
</dbReference>
<evidence type="ECO:0000256" key="1">
    <source>
        <dbReference type="ARBA" id="ARBA00004772"/>
    </source>
</evidence>
<gene>
    <name evidence="11" type="ORF">HNR53_002494</name>
</gene>
<comment type="similarity">
    <text evidence="2 9">Belongs to the uroporphyrinogen-III synthase family.</text>
</comment>
<evidence type="ECO:0000256" key="5">
    <source>
        <dbReference type="ARBA" id="ARBA00023244"/>
    </source>
</evidence>
<comment type="pathway">
    <text evidence="1 9">Porphyrin-containing compound metabolism; protoporphyrin-IX biosynthesis; coproporphyrinogen-III from 5-aminolevulinate: step 3/4.</text>
</comment>
<dbReference type="PANTHER" id="PTHR38042">
    <property type="entry name" value="UROPORPHYRINOGEN-III SYNTHASE, CHLOROPLASTIC"/>
    <property type="match status" value="1"/>
</dbReference>
<keyword evidence="4 9" id="KW-0456">Lyase</keyword>
<dbReference type="InterPro" id="IPR003754">
    <property type="entry name" value="4pyrrol_synth_uPrphyn_synth"/>
</dbReference>
<dbReference type="Gene3D" id="3.40.50.10090">
    <property type="match status" value="2"/>
</dbReference>
<evidence type="ECO:0000256" key="9">
    <source>
        <dbReference type="RuleBase" id="RU366031"/>
    </source>
</evidence>
<keyword evidence="12" id="KW-1185">Reference proteome</keyword>
<dbReference type="GO" id="GO:0006780">
    <property type="term" value="P:uroporphyrinogen III biosynthetic process"/>
    <property type="evidence" value="ECO:0007669"/>
    <property type="project" value="UniProtKB-UniRule"/>
</dbReference>
<evidence type="ECO:0000256" key="4">
    <source>
        <dbReference type="ARBA" id="ARBA00023239"/>
    </source>
</evidence>
<evidence type="ECO:0000256" key="7">
    <source>
        <dbReference type="ARBA" id="ARBA00040167"/>
    </source>
</evidence>
<dbReference type="InterPro" id="IPR036108">
    <property type="entry name" value="4pyrrol_syn_uPrphyn_synt_sf"/>
</dbReference>
<evidence type="ECO:0000313" key="12">
    <source>
        <dbReference type="Proteomes" id="UP000531594"/>
    </source>
</evidence>
<dbReference type="GO" id="GO:0006782">
    <property type="term" value="P:protoporphyrinogen IX biosynthetic process"/>
    <property type="evidence" value="ECO:0007669"/>
    <property type="project" value="UniProtKB-UniRule"/>
</dbReference>
<dbReference type="PANTHER" id="PTHR38042:SF1">
    <property type="entry name" value="UROPORPHYRINOGEN-III SYNTHASE, CHLOROPLASTIC"/>
    <property type="match status" value="1"/>
</dbReference>
<evidence type="ECO:0000259" key="10">
    <source>
        <dbReference type="Pfam" id="PF02602"/>
    </source>
</evidence>
<dbReference type="AlphaFoldDB" id="A0A7X0HS20"/>
<dbReference type="Proteomes" id="UP000531594">
    <property type="component" value="Unassembled WGS sequence"/>
</dbReference>
<dbReference type="GO" id="GO:0004852">
    <property type="term" value="F:uroporphyrinogen-III synthase activity"/>
    <property type="evidence" value="ECO:0007669"/>
    <property type="project" value="UniProtKB-UniRule"/>
</dbReference>
<keyword evidence="5 9" id="KW-0627">Porphyrin biosynthesis</keyword>
<dbReference type="SUPFAM" id="SSF69618">
    <property type="entry name" value="HemD-like"/>
    <property type="match status" value="1"/>
</dbReference>
<dbReference type="EMBL" id="JACHGK010000008">
    <property type="protein sequence ID" value="MBB6445845.1"/>
    <property type="molecule type" value="Genomic_DNA"/>
</dbReference>
<accession>A0A7X0HS20</accession>
<name>A0A7X0HS20_9BACI</name>